<dbReference type="EMBL" id="SMOD01000043">
    <property type="protein sequence ID" value="TDG03287.1"/>
    <property type="molecule type" value="Genomic_DNA"/>
</dbReference>
<dbReference type="OrthoDB" id="273564at2"/>
<dbReference type="AlphaFoldDB" id="A0A4R5L5Z9"/>
<evidence type="ECO:0000256" key="1">
    <source>
        <dbReference type="SAM" id="MobiDB-lite"/>
    </source>
</evidence>
<dbReference type="Pfam" id="PF00498">
    <property type="entry name" value="FHA"/>
    <property type="match status" value="1"/>
</dbReference>
<sequence length="453" mass="48610">MRLTLTVEGGEAGKHAAPRTMEIDDRATIGRAPESTLVLSDAQRGISRMQASIERRDGIYVLVDAGSNPTLLNGEALNGAHEAVLSHGDQIRIGAYTLAVSIEKDEESRAPFDQTLMTQPTPPAQPLAASLPGTPEFEAPPSAPLIPDDWDAPRAAAAPQPVRDEAPFTPDPLAATPLLREPGHFGGESNRALMEVLGSADPLRDAPAPAQREPAAPSRSFEHVSPEKAVAAIPAHRLDESRAAAPETRPAASRADDSAVLDALLEGLGIAPADVAHLSAQEIARLAGALLREATQGTMSVLRSRAMARREARMAMTMIEARDNNPLKFFPDADRALTQMLGARGRGYLAPDEALRAAYRDIQAHELALVAGMRAAFDDAMARLDPDAIEGSLDAPSGLEALVGNRRARLWLRFVKTWEHVSRDAGDDFQQRFGEPFGRAYQAQLDALQFPKD</sequence>
<dbReference type="Gene3D" id="2.60.200.20">
    <property type="match status" value="1"/>
</dbReference>
<gene>
    <name evidence="3" type="primary">tagH</name>
    <name evidence="3" type="ORF">E1N52_35380</name>
</gene>
<name>A0A4R5L5Z9_9BURK</name>
<comment type="caution">
    <text evidence="3">The sequence shown here is derived from an EMBL/GenBank/DDBJ whole genome shotgun (WGS) entry which is preliminary data.</text>
</comment>
<organism evidence="3 4">
    <name type="scientific">Paraburkholderia guartelaensis</name>
    <dbReference type="NCBI Taxonomy" id="2546446"/>
    <lineage>
        <taxon>Bacteria</taxon>
        <taxon>Pseudomonadati</taxon>
        <taxon>Pseudomonadota</taxon>
        <taxon>Betaproteobacteria</taxon>
        <taxon>Burkholderiales</taxon>
        <taxon>Burkholderiaceae</taxon>
        <taxon>Paraburkholderia</taxon>
    </lineage>
</organism>
<dbReference type="RefSeq" id="WP_133188579.1">
    <property type="nucleotide sequence ID" value="NZ_SMOD01000043.1"/>
</dbReference>
<dbReference type="Proteomes" id="UP000295606">
    <property type="component" value="Unassembled WGS sequence"/>
</dbReference>
<feature type="region of interest" description="Disordered" evidence="1">
    <location>
        <begin position="114"/>
        <end position="168"/>
    </location>
</feature>
<dbReference type="CDD" id="cd00060">
    <property type="entry name" value="FHA"/>
    <property type="match status" value="1"/>
</dbReference>
<evidence type="ECO:0000313" key="4">
    <source>
        <dbReference type="Proteomes" id="UP000295606"/>
    </source>
</evidence>
<dbReference type="SUPFAM" id="SSF49879">
    <property type="entry name" value="SMAD/FHA domain"/>
    <property type="match status" value="1"/>
</dbReference>
<feature type="domain" description="FHA" evidence="2">
    <location>
        <begin position="27"/>
        <end position="77"/>
    </location>
</feature>
<dbReference type="NCBIfam" id="TIGR03354">
    <property type="entry name" value="VI_FHA"/>
    <property type="match status" value="1"/>
</dbReference>
<feature type="region of interest" description="Disordered" evidence="1">
    <location>
        <begin position="202"/>
        <end position="226"/>
    </location>
</feature>
<feature type="compositionally biased region" description="Low complexity" evidence="1">
    <location>
        <begin position="206"/>
        <end position="217"/>
    </location>
</feature>
<dbReference type="InterPro" id="IPR017735">
    <property type="entry name" value="T6SS_FHA"/>
</dbReference>
<accession>A0A4R5L5Z9</accession>
<dbReference type="SMART" id="SM00240">
    <property type="entry name" value="FHA"/>
    <property type="match status" value="1"/>
</dbReference>
<evidence type="ECO:0000259" key="2">
    <source>
        <dbReference type="PROSITE" id="PS50006"/>
    </source>
</evidence>
<dbReference type="InterPro" id="IPR000253">
    <property type="entry name" value="FHA_dom"/>
</dbReference>
<dbReference type="PROSITE" id="PS50006">
    <property type="entry name" value="FHA_DOMAIN"/>
    <property type="match status" value="1"/>
</dbReference>
<evidence type="ECO:0000313" key="3">
    <source>
        <dbReference type="EMBL" id="TDG03287.1"/>
    </source>
</evidence>
<dbReference type="Pfam" id="PF20232">
    <property type="entry name" value="T6SS_FHA_C"/>
    <property type="match status" value="1"/>
</dbReference>
<reference evidence="3 4" key="1">
    <citation type="submission" date="2019-03" db="EMBL/GenBank/DDBJ databases">
        <title>Paraburkholderia sp. isolated from native Mimosa gymnas in Guartela State Park, Brazil.</title>
        <authorList>
            <person name="Paulitsch F."/>
            <person name="Hungria M."/>
            <person name="Delamuta J.R.M."/>
            <person name="Ribeiro R.A."/>
            <person name="Dall'Agnol R."/>
            <person name="Silva J.S.B."/>
        </authorList>
    </citation>
    <scope>NUCLEOTIDE SEQUENCE [LARGE SCALE GENOMIC DNA]</scope>
    <source>
        <strain evidence="3 4">CNPSo 3008</strain>
    </source>
</reference>
<dbReference type="InterPro" id="IPR008984">
    <property type="entry name" value="SMAD_FHA_dom_sf"/>
</dbReference>
<proteinExistence type="predicted"/>
<protein>
    <submittedName>
        <fullName evidence="3">Type VI secretion system-associated FHA domain protein TagH</fullName>
    </submittedName>
</protein>
<dbReference type="InterPro" id="IPR046883">
    <property type="entry name" value="T6SS_FHA_C"/>
</dbReference>